<dbReference type="STRING" id="155417.A0A4Q4T5K2"/>
<proteinExistence type="predicted"/>
<protein>
    <recommendedName>
        <fullName evidence="3">Heterokaryon incompatibility domain-containing protein</fullName>
    </recommendedName>
</protein>
<gene>
    <name evidence="1" type="ORF">DL764_007240</name>
</gene>
<comment type="caution">
    <text evidence="1">The sequence shown here is derived from an EMBL/GenBank/DDBJ whole genome shotgun (WGS) entry which is preliminary data.</text>
</comment>
<name>A0A4Q4T5K2_9PEZI</name>
<evidence type="ECO:0000313" key="2">
    <source>
        <dbReference type="Proteomes" id="UP000293360"/>
    </source>
</evidence>
<dbReference type="Proteomes" id="UP000293360">
    <property type="component" value="Unassembled WGS sequence"/>
</dbReference>
<evidence type="ECO:0008006" key="3">
    <source>
        <dbReference type="Google" id="ProtNLM"/>
    </source>
</evidence>
<organism evidence="1 2">
    <name type="scientific">Monosporascus ibericus</name>
    <dbReference type="NCBI Taxonomy" id="155417"/>
    <lineage>
        <taxon>Eukaryota</taxon>
        <taxon>Fungi</taxon>
        <taxon>Dikarya</taxon>
        <taxon>Ascomycota</taxon>
        <taxon>Pezizomycotina</taxon>
        <taxon>Sordariomycetes</taxon>
        <taxon>Xylariomycetidae</taxon>
        <taxon>Xylariales</taxon>
        <taxon>Xylariales incertae sedis</taxon>
        <taxon>Monosporascus</taxon>
    </lineage>
</organism>
<reference evidence="1 2" key="1">
    <citation type="submission" date="2018-06" db="EMBL/GenBank/DDBJ databases">
        <title>Complete Genomes of Monosporascus.</title>
        <authorList>
            <person name="Robinson A.J."/>
            <person name="Natvig D.O."/>
        </authorList>
    </citation>
    <scope>NUCLEOTIDE SEQUENCE [LARGE SCALE GENOMIC DNA]</scope>
    <source>
        <strain evidence="1 2">CBS 110550</strain>
    </source>
</reference>
<sequence>MQTSDHVDSIHLDVLEMEEWVSRAWTYQEAVNSRNLFITCEDPDGAIVHGSHFLNCLGYTLSRLDGSAFWSGKRQRYPRLDAFESLIAEYVMSGYQERSALEVMSNMDRRTQRRREDHFYAMIGAISTARASSCETSDPCEAFMLVCERKGDYSFIYSAAKRDSTQFRRWRPVSGDLPSILPWHCWGDGQPAHTESEFLYLDQMMLLEKLSMDREAEKLVGKWLDLIKIRGVGSTKSLQELVHDALQYMGFKGSPDCISTTHGLFFPCERISADEEITILVATRVGWTFGAPGIARCYKNAELYTPGVFIGRVDNAVATSVKMS</sequence>
<evidence type="ECO:0000313" key="1">
    <source>
        <dbReference type="EMBL" id="RYO97843.1"/>
    </source>
</evidence>
<accession>A0A4Q4T5K2</accession>
<dbReference type="AlphaFoldDB" id="A0A4Q4T5K2"/>
<keyword evidence="2" id="KW-1185">Reference proteome</keyword>
<dbReference type="OrthoDB" id="6329284at2759"/>
<dbReference type="EMBL" id="QJNU01000480">
    <property type="protein sequence ID" value="RYO97843.1"/>
    <property type="molecule type" value="Genomic_DNA"/>
</dbReference>